<evidence type="ECO:0000313" key="6">
    <source>
        <dbReference type="EMBL" id="GAA3947785.1"/>
    </source>
</evidence>
<evidence type="ECO:0000259" key="5">
    <source>
        <dbReference type="PROSITE" id="PS50887"/>
    </source>
</evidence>
<dbReference type="PANTHER" id="PTHR45138:SF9">
    <property type="entry name" value="DIGUANYLATE CYCLASE DGCM-RELATED"/>
    <property type="match status" value="1"/>
</dbReference>
<dbReference type="SUPFAM" id="SSF49785">
    <property type="entry name" value="Galactose-binding domain-like"/>
    <property type="match status" value="1"/>
</dbReference>
<dbReference type="NCBIfam" id="TIGR00254">
    <property type="entry name" value="GGDEF"/>
    <property type="match status" value="1"/>
</dbReference>
<feature type="transmembrane region" description="Helical" evidence="3">
    <location>
        <begin position="272"/>
        <end position="291"/>
    </location>
</feature>
<keyword evidence="7" id="KW-1185">Reference proteome</keyword>
<dbReference type="InterPro" id="IPR000160">
    <property type="entry name" value="GGDEF_dom"/>
</dbReference>
<evidence type="ECO:0000313" key="7">
    <source>
        <dbReference type="Proteomes" id="UP001501337"/>
    </source>
</evidence>
<protein>
    <recommendedName>
        <fullName evidence="1">diguanylate cyclase</fullName>
        <ecNumber evidence="1">2.7.7.65</ecNumber>
    </recommendedName>
</protein>
<dbReference type="InterPro" id="IPR008979">
    <property type="entry name" value="Galactose-bd-like_sf"/>
</dbReference>
<dbReference type="SMART" id="SM00267">
    <property type="entry name" value="GGDEF"/>
    <property type="match status" value="1"/>
</dbReference>
<feature type="transmembrane region" description="Helical" evidence="3">
    <location>
        <begin position="357"/>
        <end position="377"/>
    </location>
</feature>
<gene>
    <name evidence="6" type="ORF">GCM10022278_03730</name>
</gene>
<feature type="transmembrane region" description="Helical" evidence="3">
    <location>
        <begin position="206"/>
        <end position="222"/>
    </location>
</feature>
<evidence type="ECO:0000256" key="2">
    <source>
        <dbReference type="ARBA" id="ARBA00034247"/>
    </source>
</evidence>
<dbReference type="InterPro" id="IPR029787">
    <property type="entry name" value="Nucleotide_cyclase"/>
</dbReference>
<dbReference type="CDD" id="cd01949">
    <property type="entry name" value="GGDEF"/>
    <property type="match status" value="1"/>
</dbReference>
<keyword evidence="3" id="KW-1133">Transmembrane helix</keyword>
<keyword evidence="3" id="KW-0472">Membrane</keyword>
<dbReference type="RefSeq" id="WP_344802700.1">
    <property type="nucleotide sequence ID" value="NZ_BAABBO010000001.1"/>
</dbReference>
<feature type="chain" id="PRO_5046930695" description="diguanylate cyclase" evidence="4">
    <location>
        <begin position="23"/>
        <end position="727"/>
    </location>
</feature>
<dbReference type="PROSITE" id="PS50887">
    <property type="entry name" value="GGDEF"/>
    <property type="match status" value="1"/>
</dbReference>
<feature type="signal peptide" evidence="4">
    <location>
        <begin position="1"/>
        <end position="22"/>
    </location>
</feature>
<feature type="transmembrane region" description="Helical" evidence="3">
    <location>
        <begin position="328"/>
        <end position="351"/>
    </location>
</feature>
<comment type="caution">
    <text evidence="6">The sequence shown here is derived from an EMBL/GenBank/DDBJ whole genome shotgun (WGS) entry which is preliminary data.</text>
</comment>
<dbReference type="InterPro" id="IPR050469">
    <property type="entry name" value="Diguanylate_Cyclase"/>
</dbReference>
<feature type="transmembrane region" description="Helical" evidence="3">
    <location>
        <begin position="297"/>
        <end position="316"/>
    </location>
</feature>
<dbReference type="InterPro" id="IPR043128">
    <property type="entry name" value="Rev_trsase/Diguanyl_cyclase"/>
</dbReference>
<dbReference type="Gene3D" id="3.30.70.270">
    <property type="match status" value="1"/>
</dbReference>
<proteinExistence type="predicted"/>
<evidence type="ECO:0000256" key="4">
    <source>
        <dbReference type="SAM" id="SignalP"/>
    </source>
</evidence>
<dbReference type="Pfam" id="PF00990">
    <property type="entry name" value="GGDEF"/>
    <property type="match status" value="1"/>
</dbReference>
<accession>A0ABP7NIE5</accession>
<feature type="transmembrane region" description="Helical" evidence="3">
    <location>
        <begin position="242"/>
        <end position="260"/>
    </location>
</feature>
<name>A0ABP7NIE5_9GAMM</name>
<dbReference type="EMBL" id="BAABBO010000001">
    <property type="protein sequence ID" value="GAA3947785.1"/>
    <property type="molecule type" value="Genomic_DNA"/>
</dbReference>
<sequence length="727" mass="81722">MSKHMHWLLSLLLVCGSAFALADSTTPLDEDWQYRWGDSPFSPDGVPLWAENEDASEWQAIGFPSNPPNRESHTNVWFRVPVPSLHLHEPVLYIFSVDLIVQVFLDGQQIYQYGNFDAQGQGRFEGWPWHRVNLPKDLDGGMLHFRIFSDYTDIGLWGEVKVMERSDLELFILKNSVERLVVSGFTLTIGLLALVFALFQANRRHFGTLALFSLASGAMILAESQASQLIWDQPLFWVYLRAFSYYLLPVAVALLLELWLTRKPFNVAGWIWRIHLAYAFAAPALAYAGAFSLASTFPVFDALFLVSMLVMVVFVVCKVQRISWEQGVMLTACVMYLALLLTDMAVAHGYLSWTRVPLAWGSLAFSTAVVVLSLWSYSRTQRIMKRMNASLERKVAVRTRRLEQLAELERGRAEIVSFNNEKALLLNDVISEMQGSDDFRAAIAVLGARMPELCSPMHGSAYFRPDESRRFSRVCVWGDTDPDRLPVSIADEEEFDAGSQWCFRLTIQNTKYGNLKVGLLFLHGPPAGETGFGGAQLFQSIERAVDKTAVTLTSLSLRDELEKFSYEDSLTGLKNRRFFDELLVHETAVALRSRSPLTIIMGDLDNFKRFNDAHGHEAGDAALQAAADALRAHFRDTDIICRFGGEEFVILMPGTDSGHAWQCAQRLLETLRKHEVMYQGQKLGVTTISLGIASWPEQAGHPKELLGLADKALYNAKQSGRDRVAIA</sequence>
<dbReference type="SUPFAM" id="SSF55073">
    <property type="entry name" value="Nucleotide cyclase"/>
    <property type="match status" value="1"/>
</dbReference>
<comment type="catalytic activity">
    <reaction evidence="2">
        <text>2 GTP = 3',3'-c-di-GMP + 2 diphosphate</text>
        <dbReference type="Rhea" id="RHEA:24898"/>
        <dbReference type="ChEBI" id="CHEBI:33019"/>
        <dbReference type="ChEBI" id="CHEBI:37565"/>
        <dbReference type="ChEBI" id="CHEBI:58805"/>
        <dbReference type="EC" id="2.7.7.65"/>
    </reaction>
</comment>
<reference evidence="7" key="1">
    <citation type="journal article" date="2019" name="Int. J. Syst. Evol. Microbiol.">
        <title>The Global Catalogue of Microorganisms (GCM) 10K type strain sequencing project: providing services to taxonomists for standard genome sequencing and annotation.</title>
        <authorList>
            <consortium name="The Broad Institute Genomics Platform"/>
            <consortium name="The Broad Institute Genome Sequencing Center for Infectious Disease"/>
            <person name="Wu L."/>
            <person name="Ma J."/>
        </authorList>
    </citation>
    <scope>NUCLEOTIDE SEQUENCE [LARGE SCALE GENOMIC DNA]</scope>
    <source>
        <strain evidence="7">JCM 17555</strain>
    </source>
</reference>
<feature type="transmembrane region" description="Helical" evidence="3">
    <location>
        <begin position="180"/>
        <end position="199"/>
    </location>
</feature>
<organism evidence="6 7">
    <name type="scientific">Allohahella marinimesophila</name>
    <dbReference type="NCBI Taxonomy" id="1054972"/>
    <lineage>
        <taxon>Bacteria</taxon>
        <taxon>Pseudomonadati</taxon>
        <taxon>Pseudomonadota</taxon>
        <taxon>Gammaproteobacteria</taxon>
        <taxon>Oceanospirillales</taxon>
        <taxon>Hahellaceae</taxon>
        <taxon>Allohahella</taxon>
    </lineage>
</organism>
<keyword evidence="3" id="KW-0812">Transmembrane</keyword>
<dbReference type="Proteomes" id="UP001501337">
    <property type="component" value="Unassembled WGS sequence"/>
</dbReference>
<keyword evidence="4" id="KW-0732">Signal</keyword>
<feature type="domain" description="GGDEF" evidence="5">
    <location>
        <begin position="595"/>
        <end position="727"/>
    </location>
</feature>
<dbReference type="EC" id="2.7.7.65" evidence="1"/>
<evidence type="ECO:0000256" key="3">
    <source>
        <dbReference type="SAM" id="Phobius"/>
    </source>
</evidence>
<dbReference type="PANTHER" id="PTHR45138">
    <property type="entry name" value="REGULATORY COMPONENTS OF SENSORY TRANSDUCTION SYSTEM"/>
    <property type="match status" value="1"/>
</dbReference>
<evidence type="ECO:0000256" key="1">
    <source>
        <dbReference type="ARBA" id="ARBA00012528"/>
    </source>
</evidence>